<dbReference type="EMBL" id="FORU01000006">
    <property type="protein sequence ID" value="SFJ33964.1"/>
    <property type="molecule type" value="Genomic_DNA"/>
</dbReference>
<accession>A0A1I3QIH5</accession>
<gene>
    <name evidence="2" type="ORF">SAMN04487893_1069</name>
</gene>
<dbReference type="Pfam" id="PF11396">
    <property type="entry name" value="PepSY_like"/>
    <property type="match status" value="1"/>
</dbReference>
<feature type="domain" description="Putative beta-lactamase-inhibitor-like PepSY-like" evidence="1">
    <location>
        <begin position="82"/>
        <end position="163"/>
    </location>
</feature>
<dbReference type="AlphaFoldDB" id="A0A1I3QIH5"/>
<organism evidence="2 3">
    <name type="scientific">Myroides guanonis</name>
    <dbReference type="NCBI Taxonomy" id="1150112"/>
    <lineage>
        <taxon>Bacteria</taxon>
        <taxon>Pseudomonadati</taxon>
        <taxon>Bacteroidota</taxon>
        <taxon>Flavobacteriia</taxon>
        <taxon>Flavobacteriales</taxon>
        <taxon>Flavobacteriaceae</taxon>
        <taxon>Myroides</taxon>
    </lineage>
</organism>
<evidence type="ECO:0000313" key="3">
    <source>
        <dbReference type="Proteomes" id="UP000243887"/>
    </source>
</evidence>
<reference evidence="3" key="1">
    <citation type="submission" date="2016-10" db="EMBL/GenBank/DDBJ databases">
        <authorList>
            <person name="Varghese N."/>
            <person name="Submissions S."/>
        </authorList>
    </citation>
    <scope>NUCLEOTIDE SEQUENCE [LARGE SCALE GENOMIC DNA]</scope>
    <source>
        <strain evidence="3">DSM 26542</strain>
    </source>
</reference>
<sequence>MLTFFYKNEELSIVILKYIDMKNVAIKILSVVFLLIGMSANAQESIITKKELPQSAQKFISDNFSKGIIDYVKMDKEVFSTDYKVKFTDGSEIEFDSKGVWMEVDGNKNTIPTGFIQKNILTYVKDKFPNTHIVKIEKGRFEKQQVKLSNGLELEFNSKGDFKRIDD</sequence>
<evidence type="ECO:0000313" key="2">
    <source>
        <dbReference type="EMBL" id="SFJ33964.1"/>
    </source>
</evidence>
<proteinExistence type="predicted"/>
<dbReference type="OrthoDB" id="710080at2"/>
<dbReference type="Gene3D" id="3.40.1420.30">
    <property type="match status" value="1"/>
</dbReference>
<protein>
    <submittedName>
        <fullName evidence="2">Beta-lactamase-inhibitor-like, PepSY-like</fullName>
    </submittedName>
</protein>
<dbReference type="SUPFAM" id="SSF160574">
    <property type="entry name" value="BT0923-like"/>
    <property type="match status" value="1"/>
</dbReference>
<evidence type="ECO:0000259" key="1">
    <source>
        <dbReference type="Pfam" id="PF11396"/>
    </source>
</evidence>
<dbReference type="STRING" id="1150112.SAMN04487893_1069"/>
<keyword evidence="3" id="KW-1185">Reference proteome</keyword>
<name>A0A1I3QIH5_9FLAO</name>
<dbReference type="Proteomes" id="UP000243887">
    <property type="component" value="Unassembled WGS sequence"/>
</dbReference>
<dbReference type="InterPro" id="IPR021533">
    <property type="entry name" value="PepSY-like"/>
</dbReference>